<dbReference type="Gene3D" id="3.30.450.40">
    <property type="match status" value="1"/>
</dbReference>
<evidence type="ECO:0000313" key="8">
    <source>
        <dbReference type="Proteomes" id="UP000298179"/>
    </source>
</evidence>
<dbReference type="AlphaFoldDB" id="A0A4Y8RUL0"/>
<dbReference type="InterPro" id="IPR036390">
    <property type="entry name" value="WH_DNA-bd_sf"/>
</dbReference>
<feature type="region of interest" description="Disordered" evidence="4">
    <location>
        <begin position="310"/>
        <end position="333"/>
    </location>
</feature>
<dbReference type="GO" id="GO:0045892">
    <property type="term" value="P:negative regulation of DNA-templated transcription"/>
    <property type="evidence" value="ECO:0007669"/>
    <property type="project" value="TreeGrafter"/>
</dbReference>
<gene>
    <name evidence="7" type="ORF">E3C22_01705</name>
</gene>
<feature type="domain" description="HTH iclR-type" evidence="5">
    <location>
        <begin position="57"/>
        <end position="120"/>
    </location>
</feature>
<dbReference type="GO" id="GO:0003677">
    <property type="term" value="F:DNA binding"/>
    <property type="evidence" value="ECO:0007669"/>
    <property type="project" value="UniProtKB-KW"/>
</dbReference>
<dbReference type="Proteomes" id="UP000298179">
    <property type="component" value="Unassembled WGS sequence"/>
</dbReference>
<feature type="domain" description="IclR-ED" evidence="6">
    <location>
        <begin position="121"/>
        <end position="305"/>
    </location>
</feature>
<proteinExistence type="predicted"/>
<dbReference type="PROSITE" id="PS51077">
    <property type="entry name" value="HTH_ICLR"/>
    <property type="match status" value="1"/>
</dbReference>
<keyword evidence="1" id="KW-0805">Transcription regulation</keyword>
<dbReference type="Gene3D" id="1.10.10.10">
    <property type="entry name" value="Winged helix-like DNA-binding domain superfamily/Winged helix DNA-binding domain"/>
    <property type="match status" value="1"/>
</dbReference>
<dbReference type="SUPFAM" id="SSF46785">
    <property type="entry name" value="Winged helix' DNA-binding domain"/>
    <property type="match status" value="1"/>
</dbReference>
<evidence type="ECO:0000259" key="6">
    <source>
        <dbReference type="PROSITE" id="PS51078"/>
    </source>
</evidence>
<keyword evidence="3" id="KW-0804">Transcription</keyword>
<keyword evidence="2" id="KW-0238">DNA-binding</keyword>
<dbReference type="OrthoDB" id="9807558at2"/>
<evidence type="ECO:0000256" key="4">
    <source>
        <dbReference type="SAM" id="MobiDB-lite"/>
    </source>
</evidence>
<dbReference type="InterPro" id="IPR036388">
    <property type="entry name" value="WH-like_DNA-bd_sf"/>
</dbReference>
<dbReference type="SMART" id="SM00346">
    <property type="entry name" value="HTH_ICLR"/>
    <property type="match status" value="1"/>
</dbReference>
<evidence type="ECO:0000313" key="7">
    <source>
        <dbReference type="EMBL" id="TFF27221.1"/>
    </source>
</evidence>
<dbReference type="InterPro" id="IPR005471">
    <property type="entry name" value="Tscrpt_reg_IclR_N"/>
</dbReference>
<evidence type="ECO:0000259" key="5">
    <source>
        <dbReference type="PROSITE" id="PS51077"/>
    </source>
</evidence>
<protein>
    <submittedName>
        <fullName evidence="7">IclR family transcriptional regulator</fullName>
    </submittedName>
</protein>
<evidence type="ECO:0000256" key="2">
    <source>
        <dbReference type="ARBA" id="ARBA00023125"/>
    </source>
</evidence>
<dbReference type="PROSITE" id="PS51078">
    <property type="entry name" value="ICLR_ED"/>
    <property type="match status" value="1"/>
</dbReference>
<dbReference type="InterPro" id="IPR014757">
    <property type="entry name" value="Tscrpt_reg_IclR_C"/>
</dbReference>
<evidence type="ECO:0000256" key="1">
    <source>
        <dbReference type="ARBA" id="ARBA00023015"/>
    </source>
</evidence>
<organism evidence="7 8">
    <name type="scientific">Jiella endophytica</name>
    <dbReference type="NCBI Taxonomy" id="2558362"/>
    <lineage>
        <taxon>Bacteria</taxon>
        <taxon>Pseudomonadati</taxon>
        <taxon>Pseudomonadota</taxon>
        <taxon>Alphaproteobacteria</taxon>
        <taxon>Hyphomicrobiales</taxon>
        <taxon>Aurantimonadaceae</taxon>
        <taxon>Jiella</taxon>
    </lineage>
</organism>
<accession>A0A4Y8RUL0</accession>
<sequence length="333" mass="35772">MVDVSRRRLAANCHSKPALARLFPIHDNERQTGDVHNLDRAGQLDTLERPVTENGGAQSVGRALTLLSLIGRHCESGISLAAIVAESGLNRPTARRLLLALMRSRLVEQEPESRRYFLGEEAYVLGVFASHRFGFLDCALESLANLSRESGDTSFASIRRGDFSVCLHREEGAFPIRTHALLPGNRHPLGVGAGAMAMLAASSDAEIARVLAANAALLAEHYPAYTQEAIRADIALARRRGFALNPGRVLQNSWAIGMAVRYPDGRIAGALSIAAIDSRMNEARQGDLAAHLSREVRAVEERLARRFDAPAKASGPTAGRGDVEMVSTGGIGA</sequence>
<dbReference type="SUPFAM" id="SSF55781">
    <property type="entry name" value="GAF domain-like"/>
    <property type="match status" value="1"/>
</dbReference>
<dbReference type="InterPro" id="IPR050707">
    <property type="entry name" value="HTH_MetabolicPath_Reg"/>
</dbReference>
<dbReference type="Pfam" id="PF09339">
    <property type="entry name" value="HTH_IclR"/>
    <property type="match status" value="1"/>
</dbReference>
<dbReference type="GO" id="GO:0003700">
    <property type="term" value="F:DNA-binding transcription factor activity"/>
    <property type="evidence" value="ECO:0007669"/>
    <property type="project" value="TreeGrafter"/>
</dbReference>
<dbReference type="Pfam" id="PF01614">
    <property type="entry name" value="IclR_C"/>
    <property type="match status" value="1"/>
</dbReference>
<dbReference type="PANTHER" id="PTHR30136">
    <property type="entry name" value="HELIX-TURN-HELIX TRANSCRIPTIONAL REGULATOR, ICLR FAMILY"/>
    <property type="match status" value="1"/>
</dbReference>
<reference evidence="7 8" key="1">
    <citation type="submission" date="2019-03" db="EMBL/GenBank/DDBJ databases">
        <title>Jiella endophytica sp. nov., a novel endophytic bacterium isolated from root of Ficus microcarpa Linn. f.</title>
        <authorList>
            <person name="Tuo L."/>
        </authorList>
    </citation>
    <scope>NUCLEOTIDE SEQUENCE [LARGE SCALE GENOMIC DNA]</scope>
    <source>
        <strain evidence="7 8">CBS5Q-3</strain>
    </source>
</reference>
<name>A0A4Y8RUL0_9HYPH</name>
<evidence type="ECO:0000256" key="3">
    <source>
        <dbReference type="ARBA" id="ARBA00023163"/>
    </source>
</evidence>
<keyword evidence="8" id="KW-1185">Reference proteome</keyword>
<dbReference type="PANTHER" id="PTHR30136:SF39">
    <property type="entry name" value="TRANSCRIPTIONAL REGULATORY PROTEIN"/>
    <property type="match status" value="1"/>
</dbReference>
<dbReference type="InterPro" id="IPR029016">
    <property type="entry name" value="GAF-like_dom_sf"/>
</dbReference>
<comment type="caution">
    <text evidence="7">The sequence shown here is derived from an EMBL/GenBank/DDBJ whole genome shotgun (WGS) entry which is preliminary data.</text>
</comment>
<dbReference type="EMBL" id="SOZD01000001">
    <property type="protein sequence ID" value="TFF27221.1"/>
    <property type="molecule type" value="Genomic_DNA"/>
</dbReference>